<dbReference type="FunFam" id="3.40.50.300:FF:001091">
    <property type="entry name" value="Probable disease resistance protein At1g61300"/>
    <property type="match status" value="1"/>
</dbReference>
<evidence type="ECO:0000259" key="10">
    <source>
        <dbReference type="Pfam" id="PF23598"/>
    </source>
</evidence>
<dbReference type="Gene3D" id="1.10.10.10">
    <property type="entry name" value="Winged helix-like DNA-binding domain superfamily/Winged helix DNA-binding domain"/>
    <property type="match status" value="1"/>
</dbReference>
<evidence type="ECO:0000313" key="11">
    <source>
        <dbReference type="EMBL" id="CAI9096654.1"/>
    </source>
</evidence>
<dbReference type="GO" id="GO:0005524">
    <property type="term" value="F:ATP binding"/>
    <property type="evidence" value="ECO:0007669"/>
    <property type="project" value="UniProtKB-KW"/>
</dbReference>
<keyword evidence="3" id="KW-0677">Repeat</keyword>
<evidence type="ECO:0000256" key="1">
    <source>
        <dbReference type="ARBA" id="ARBA00008894"/>
    </source>
</evidence>
<protein>
    <submittedName>
        <fullName evidence="11">OLC1v1032854C1</fullName>
    </submittedName>
</protein>
<keyword evidence="5" id="KW-0611">Plant defense</keyword>
<dbReference type="InterPro" id="IPR032675">
    <property type="entry name" value="LRR_dom_sf"/>
</dbReference>
<dbReference type="InterPro" id="IPR042197">
    <property type="entry name" value="Apaf_helical"/>
</dbReference>
<dbReference type="PANTHER" id="PTHR23155">
    <property type="entry name" value="DISEASE RESISTANCE PROTEIN RP"/>
    <property type="match status" value="1"/>
</dbReference>
<dbReference type="Pfam" id="PF18052">
    <property type="entry name" value="Rx_N"/>
    <property type="match status" value="1"/>
</dbReference>
<dbReference type="InterPro" id="IPR044974">
    <property type="entry name" value="Disease_R_plants"/>
</dbReference>
<dbReference type="InterPro" id="IPR036388">
    <property type="entry name" value="WH-like_DNA-bd_sf"/>
</dbReference>
<evidence type="ECO:0000259" key="7">
    <source>
        <dbReference type="Pfam" id="PF00931"/>
    </source>
</evidence>
<dbReference type="GO" id="GO:0051607">
    <property type="term" value="P:defense response to virus"/>
    <property type="evidence" value="ECO:0007669"/>
    <property type="project" value="UniProtKB-ARBA"/>
</dbReference>
<comment type="similarity">
    <text evidence="1">Belongs to the disease resistance NB-LRR family.</text>
</comment>
<dbReference type="Pfam" id="PF23598">
    <property type="entry name" value="LRR_14"/>
    <property type="match status" value="1"/>
</dbReference>
<evidence type="ECO:0000259" key="8">
    <source>
        <dbReference type="Pfam" id="PF18052"/>
    </source>
</evidence>
<dbReference type="Gene3D" id="3.40.50.300">
    <property type="entry name" value="P-loop containing nucleotide triphosphate hydrolases"/>
    <property type="match status" value="1"/>
</dbReference>
<evidence type="ECO:0000259" key="9">
    <source>
        <dbReference type="Pfam" id="PF23559"/>
    </source>
</evidence>
<dbReference type="SUPFAM" id="SSF52058">
    <property type="entry name" value="L domain-like"/>
    <property type="match status" value="1"/>
</dbReference>
<dbReference type="InterPro" id="IPR041118">
    <property type="entry name" value="Rx_N"/>
</dbReference>
<dbReference type="Pfam" id="PF00931">
    <property type="entry name" value="NB-ARC"/>
    <property type="match status" value="1"/>
</dbReference>
<proteinExistence type="inferred from homology"/>
<evidence type="ECO:0000256" key="5">
    <source>
        <dbReference type="ARBA" id="ARBA00022821"/>
    </source>
</evidence>
<accession>A0AAV1CPN2</accession>
<evidence type="ECO:0000256" key="2">
    <source>
        <dbReference type="ARBA" id="ARBA00022614"/>
    </source>
</evidence>
<dbReference type="PANTHER" id="PTHR23155:SF1205">
    <property type="entry name" value="DISEASE RESISTANCE PROTEIN RPM1"/>
    <property type="match status" value="1"/>
</dbReference>
<dbReference type="PRINTS" id="PR00364">
    <property type="entry name" value="DISEASERSIST"/>
</dbReference>
<dbReference type="FunFam" id="1.10.10.10:FF:000322">
    <property type="entry name" value="Probable disease resistance protein At1g63360"/>
    <property type="match status" value="1"/>
</dbReference>
<keyword evidence="2" id="KW-0433">Leucine-rich repeat</keyword>
<dbReference type="CDD" id="cd14798">
    <property type="entry name" value="RX-CC_like"/>
    <property type="match status" value="1"/>
</dbReference>
<name>A0AAV1CPN2_OLDCO</name>
<keyword evidence="6" id="KW-0067">ATP-binding</keyword>
<keyword evidence="4" id="KW-0547">Nucleotide-binding</keyword>
<dbReference type="InterPro" id="IPR038005">
    <property type="entry name" value="RX-like_CC"/>
</dbReference>
<dbReference type="AlphaFoldDB" id="A0AAV1CPN2"/>
<dbReference type="InterPro" id="IPR058922">
    <property type="entry name" value="WHD_DRP"/>
</dbReference>
<feature type="domain" description="Disease resistance N-terminal" evidence="8">
    <location>
        <begin position="7"/>
        <end position="86"/>
    </location>
</feature>
<dbReference type="Pfam" id="PF23559">
    <property type="entry name" value="WHD_DRP"/>
    <property type="match status" value="1"/>
</dbReference>
<dbReference type="InterPro" id="IPR055414">
    <property type="entry name" value="LRR_R13L4/SHOC2-like"/>
</dbReference>
<dbReference type="Proteomes" id="UP001161247">
    <property type="component" value="Chromosome 2"/>
</dbReference>
<evidence type="ECO:0000313" key="12">
    <source>
        <dbReference type="Proteomes" id="UP001161247"/>
    </source>
</evidence>
<dbReference type="GO" id="GO:0098542">
    <property type="term" value="P:defense response to other organism"/>
    <property type="evidence" value="ECO:0007669"/>
    <property type="project" value="TreeGrafter"/>
</dbReference>
<dbReference type="Gene3D" id="1.20.5.4130">
    <property type="match status" value="1"/>
</dbReference>
<keyword evidence="12" id="KW-1185">Reference proteome</keyword>
<organism evidence="11 12">
    <name type="scientific">Oldenlandia corymbosa var. corymbosa</name>
    <dbReference type="NCBI Taxonomy" id="529605"/>
    <lineage>
        <taxon>Eukaryota</taxon>
        <taxon>Viridiplantae</taxon>
        <taxon>Streptophyta</taxon>
        <taxon>Embryophyta</taxon>
        <taxon>Tracheophyta</taxon>
        <taxon>Spermatophyta</taxon>
        <taxon>Magnoliopsida</taxon>
        <taxon>eudicotyledons</taxon>
        <taxon>Gunneridae</taxon>
        <taxon>Pentapetalae</taxon>
        <taxon>asterids</taxon>
        <taxon>lamiids</taxon>
        <taxon>Gentianales</taxon>
        <taxon>Rubiaceae</taxon>
        <taxon>Rubioideae</taxon>
        <taxon>Spermacoceae</taxon>
        <taxon>Hedyotis-Oldenlandia complex</taxon>
        <taxon>Oldenlandia</taxon>
    </lineage>
</organism>
<dbReference type="GO" id="GO:0043531">
    <property type="term" value="F:ADP binding"/>
    <property type="evidence" value="ECO:0007669"/>
    <property type="project" value="InterPro"/>
</dbReference>
<gene>
    <name evidence="11" type="ORF">OLC1_LOCUS7358</name>
</gene>
<feature type="domain" description="Disease resistance protein winged helix" evidence="9">
    <location>
        <begin position="437"/>
        <end position="507"/>
    </location>
</feature>
<dbReference type="Gene3D" id="1.10.8.430">
    <property type="entry name" value="Helical domain of apoptotic protease-activating factors"/>
    <property type="match status" value="1"/>
</dbReference>
<sequence>MSVGDFSAVLEKLSTLIVAEANLLGGLQQKIQGIIDELDHMKAFLMFAEGREEEDPMLRVCISQVREVAYDIEDVVADFLRCFDRHYGYGFFGHARKIFNSIKNLYPSHQIAEEIQAIKSRITNISATHRRYQSEYGTFNQLLASSSSSVNDSLQDYRNLAGLVDEAKLVGIDRPKQQLISQLLDGDSQFKVVSVVGMGGIGKTTLVRKVQEDAHVKKEFQIFTWVTASQTWDLKELLRVVIKQLYKQIKKSVPEEVASITNASELHEHVTRLLQNKRYLMVFDDVWDPNFWHFLKFALSEGNCGNRVIITTRNAGVGNATNGEFQSYVHTMEPLSFEDSWTLFCKKVFRGNSCPVHLKSTAEGILKKSRGLPLAIAAIGGLLGSKGTSKIDEWKLVERGLGGEDLGGELELVKKSLFLSYQGLPYHLKTCLLYASIFPEDKKIIERRLIRFWIAEGLVQEKAKMTKHEIARAYLKELSSRSLIQVTHPHDPSPREYHIHDLLREVICSKSTAQNFATIVAGDRSSLPNKLRRLAVHDLRTFGMMPGNCFKYLRSLVIFDSKEPLPKHLLSRMLCNGSRILKVLDLEGTQLEEIPEEVFRLVNLKFLNLSKTRVKVIPKSIGSLKNLMYLDLRKTYVTELPKEILKIEGLIHLMVSSAMALPFGVVTGFKGPKNIARLRSLEFLYQIEANEVLIREIRELKQLKGLGIYGLRRADGKQLCSSLGNLFNLEDLYLQALGDHEVLDLEVMNISLYPSLRNLQLLSVRGCLQKVPQIIPLLHELTVLDLGRSGLMENPLESLQYLPNLESLILNEAFRGESLCFKAGSFPKLEKLWLWRMHNLKWMNVEEGAMPNLGQLNMRCLRVLEEFPWGIQHLIRLQVLYLDDLSDKVIAQMQDHDVESQGYQNISHISKILIWDEQDGWCRHPQYWKTRKAGPQNEDEKRWLDWGASTSHLSEYILKLSLS</sequence>
<dbReference type="SUPFAM" id="SSF52540">
    <property type="entry name" value="P-loop containing nucleoside triphosphate hydrolases"/>
    <property type="match status" value="1"/>
</dbReference>
<reference evidence="11" key="1">
    <citation type="submission" date="2023-03" db="EMBL/GenBank/DDBJ databases">
        <authorList>
            <person name="Julca I."/>
        </authorList>
    </citation>
    <scope>NUCLEOTIDE SEQUENCE</scope>
</reference>
<dbReference type="Gene3D" id="3.80.10.10">
    <property type="entry name" value="Ribonuclease Inhibitor"/>
    <property type="match status" value="2"/>
</dbReference>
<feature type="domain" description="Disease resistance R13L4/SHOC-2-like LRR" evidence="10">
    <location>
        <begin position="553"/>
        <end position="881"/>
    </location>
</feature>
<dbReference type="InterPro" id="IPR027417">
    <property type="entry name" value="P-loop_NTPase"/>
</dbReference>
<dbReference type="EMBL" id="OX459119">
    <property type="protein sequence ID" value="CAI9096654.1"/>
    <property type="molecule type" value="Genomic_DNA"/>
</dbReference>
<evidence type="ECO:0000256" key="6">
    <source>
        <dbReference type="ARBA" id="ARBA00022840"/>
    </source>
</evidence>
<dbReference type="InterPro" id="IPR002182">
    <property type="entry name" value="NB-ARC"/>
</dbReference>
<evidence type="ECO:0000256" key="4">
    <source>
        <dbReference type="ARBA" id="ARBA00022741"/>
    </source>
</evidence>
<feature type="domain" description="NB-ARC" evidence="7">
    <location>
        <begin position="175"/>
        <end position="353"/>
    </location>
</feature>
<evidence type="ECO:0000256" key="3">
    <source>
        <dbReference type="ARBA" id="ARBA00022737"/>
    </source>
</evidence>